<comment type="catalytic activity">
    <reaction evidence="5">
        <text>a 4-saturated-(3S)-3-hydroxyacyl-CoA = a (3E)-enoyl-CoA + H2O</text>
        <dbReference type="Rhea" id="RHEA:20724"/>
        <dbReference type="ChEBI" id="CHEBI:15377"/>
        <dbReference type="ChEBI" id="CHEBI:58521"/>
        <dbReference type="ChEBI" id="CHEBI:137480"/>
        <dbReference type="EC" id="4.2.1.17"/>
    </reaction>
</comment>
<dbReference type="GO" id="GO:0006635">
    <property type="term" value="P:fatty acid beta-oxidation"/>
    <property type="evidence" value="ECO:0007669"/>
    <property type="project" value="TreeGrafter"/>
</dbReference>
<comment type="catalytic activity">
    <reaction evidence="4">
        <text>a (3S)-3-hydroxyacyl-CoA = a (2E)-enoyl-CoA + H2O</text>
        <dbReference type="Rhea" id="RHEA:16105"/>
        <dbReference type="ChEBI" id="CHEBI:15377"/>
        <dbReference type="ChEBI" id="CHEBI:57318"/>
        <dbReference type="ChEBI" id="CHEBI:58856"/>
        <dbReference type="EC" id="4.2.1.17"/>
    </reaction>
</comment>
<comment type="caution">
    <text evidence="7">The sequence shown here is derived from an EMBL/GenBank/DDBJ whole genome shotgun (WGS) entry which is preliminary data.</text>
</comment>
<dbReference type="AlphaFoldDB" id="A0A2P8E9I5"/>
<dbReference type="EC" id="4.2.1.17" evidence="2"/>
<name>A0A2P8E9I5_9ACTN</name>
<dbReference type="CDD" id="cd06558">
    <property type="entry name" value="crotonase-like"/>
    <property type="match status" value="1"/>
</dbReference>
<dbReference type="GO" id="GO:0004300">
    <property type="term" value="F:enoyl-CoA hydratase activity"/>
    <property type="evidence" value="ECO:0007669"/>
    <property type="project" value="UniProtKB-EC"/>
</dbReference>
<dbReference type="EMBL" id="PYGE01000003">
    <property type="protein sequence ID" value="PSL06118.1"/>
    <property type="molecule type" value="Genomic_DNA"/>
</dbReference>
<evidence type="ECO:0000256" key="4">
    <source>
        <dbReference type="ARBA" id="ARBA00023709"/>
    </source>
</evidence>
<dbReference type="Gene3D" id="3.90.226.10">
    <property type="entry name" value="2-enoyl-CoA Hydratase, Chain A, domain 1"/>
    <property type="match status" value="1"/>
</dbReference>
<dbReference type="FunFam" id="3.90.226.10:FF:000009">
    <property type="entry name" value="Carnitinyl-CoA dehydratase"/>
    <property type="match status" value="1"/>
</dbReference>
<keyword evidence="8" id="KW-1185">Reference proteome</keyword>
<dbReference type="Proteomes" id="UP000243528">
    <property type="component" value="Unassembled WGS sequence"/>
</dbReference>
<evidence type="ECO:0000313" key="8">
    <source>
        <dbReference type="Proteomes" id="UP000243528"/>
    </source>
</evidence>
<evidence type="ECO:0000256" key="6">
    <source>
        <dbReference type="RuleBase" id="RU003707"/>
    </source>
</evidence>
<protein>
    <recommendedName>
        <fullName evidence="2">enoyl-CoA hydratase</fullName>
        <ecNumber evidence="2">4.2.1.17</ecNumber>
    </recommendedName>
</protein>
<sequence length="258" mass="26728">MTPEPERPAGRVDVRVDDDVCWITLERSERLNALDPPMLSGLADALDGVADTGARAVVISGAGERAFCAGADVRVLAETPPEDVLRSNLTGHDVFDRIQRLPVPVVAAISGVALGGGLELALACDVRVAAEHSRLGLPEVSMGVIPGWGGTWRLAEAVGAARARELILTGRLVDAEEAARLGMVHDVVPGERLVPAVTELAVTFASRSAPALAAAKRALAAVSDHARSQAQVESGAVASLVTGAEFRSRVAGFLGTRA</sequence>
<evidence type="ECO:0000256" key="3">
    <source>
        <dbReference type="ARBA" id="ARBA00023239"/>
    </source>
</evidence>
<evidence type="ECO:0000256" key="1">
    <source>
        <dbReference type="ARBA" id="ARBA00005254"/>
    </source>
</evidence>
<dbReference type="InterPro" id="IPR001753">
    <property type="entry name" value="Enoyl-CoA_hydra/iso"/>
</dbReference>
<dbReference type="InterPro" id="IPR029045">
    <property type="entry name" value="ClpP/crotonase-like_dom_sf"/>
</dbReference>
<dbReference type="Pfam" id="PF00378">
    <property type="entry name" value="ECH_1"/>
    <property type="match status" value="1"/>
</dbReference>
<accession>A0A2P8E9I5</accession>
<evidence type="ECO:0000313" key="7">
    <source>
        <dbReference type="EMBL" id="PSL06118.1"/>
    </source>
</evidence>
<evidence type="ECO:0000256" key="5">
    <source>
        <dbReference type="ARBA" id="ARBA00023717"/>
    </source>
</evidence>
<dbReference type="PANTHER" id="PTHR11941:SF54">
    <property type="entry name" value="ENOYL-COA HYDRATASE, MITOCHONDRIAL"/>
    <property type="match status" value="1"/>
</dbReference>
<dbReference type="RefSeq" id="WP_106536320.1">
    <property type="nucleotide sequence ID" value="NZ_ML142903.1"/>
</dbReference>
<keyword evidence="3" id="KW-0456">Lyase</keyword>
<dbReference type="PANTHER" id="PTHR11941">
    <property type="entry name" value="ENOYL-COA HYDRATASE-RELATED"/>
    <property type="match status" value="1"/>
</dbReference>
<dbReference type="SUPFAM" id="SSF52096">
    <property type="entry name" value="ClpP/crotonase"/>
    <property type="match status" value="1"/>
</dbReference>
<organism evidence="7 8">
    <name type="scientific">Haloactinopolyspora alba</name>
    <dbReference type="NCBI Taxonomy" id="648780"/>
    <lineage>
        <taxon>Bacteria</taxon>
        <taxon>Bacillati</taxon>
        <taxon>Actinomycetota</taxon>
        <taxon>Actinomycetes</taxon>
        <taxon>Jiangellales</taxon>
        <taxon>Jiangellaceae</taxon>
        <taxon>Haloactinopolyspora</taxon>
    </lineage>
</organism>
<evidence type="ECO:0000256" key="2">
    <source>
        <dbReference type="ARBA" id="ARBA00012076"/>
    </source>
</evidence>
<gene>
    <name evidence="7" type="ORF">CLV30_103273</name>
</gene>
<reference evidence="7 8" key="1">
    <citation type="submission" date="2018-03" db="EMBL/GenBank/DDBJ databases">
        <title>Genomic Encyclopedia of Archaeal and Bacterial Type Strains, Phase II (KMG-II): from individual species to whole genera.</title>
        <authorList>
            <person name="Goeker M."/>
        </authorList>
    </citation>
    <scope>NUCLEOTIDE SEQUENCE [LARGE SCALE GENOMIC DNA]</scope>
    <source>
        <strain evidence="7 8">DSM 45211</strain>
    </source>
</reference>
<dbReference type="PROSITE" id="PS00166">
    <property type="entry name" value="ENOYL_COA_HYDRATASE"/>
    <property type="match status" value="1"/>
</dbReference>
<dbReference type="OrthoDB" id="8452484at2"/>
<comment type="similarity">
    <text evidence="1 6">Belongs to the enoyl-CoA hydratase/isomerase family.</text>
</comment>
<dbReference type="InterPro" id="IPR018376">
    <property type="entry name" value="Enoyl-CoA_hyd/isom_CS"/>
</dbReference>
<proteinExistence type="inferred from homology"/>